<evidence type="ECO:0000256" key="4">
    <source>
        <dbReference type="ARBA" id="ARBA00023163"/>
    </source>
</evidence>
<dbReference type="PANTHER" id="PTHR47338:SF5">
    <property type="entry name" value="ZN(II)2CYS6 TRANSCRIPTION FACTOR (EUROFUNG)"/>
    <property type="match status" value="1"/>
</dbReference>
<dbReference type="InterPro" id="IPR050815">
    <property type="entry name" value="TF_fung"/>
</dbReference>
<dbReference type="SMART" id="SM00906">
    <property type="entry name" value="Fungal_trans"/>
    <property type="match status" value="1"/>
</dbReference>
<dbReference type="EMBL" id="KN832870">
    <property type="protein sequence ID" value="KIN06764.1"/>
    <property type="molecule type" value="Genomic_DNA"/>
</dbReference>
<dbReference type="GO" id="GO:0006351">
    <property type="term" value="P:DNA-templated transcription"/>
    <property type="evidence" value="ECO:0007669"/>
    <property type="project" value="InterPro"/>
</dbReference>
<name>A0A0C3D624_OIDMZ</name>
<evidence type="ECO:0000256" key="3">
    <source>
        <dbReference type="ARBA" id="ARBA00023015"/>
    </source>
</evidence>
<dbReference type="InterPro" id="IPR036864">
    <property type="entry name" value="Zn2-C6_fun-type_DNA-bd_sf"/>
</dbReference>
<keyword evidence="8" id="KW-1185">Reference proteome</keyword>
<dbReference type="GO" id="GO:0003677">
    <property type="term" value="F:DNA binding"/>
    <property type="evidence" value="ECO:0007669"/>
    <property type="project" value="InterPro"/>
</dbReference>
<feature type="domain" description="Xylanolytic transcriptional activator regulatory" evidence="6">
    <location>
        <begin position="304"/>
        <end position="390"/>
    </location>
</feature>
<keyword evidence="5" id="KW-0539">Nucleus</keyword>
<evidence type="ECO:0000256" key="1">
    <source>
        <dbReference type="ARBA" id="ARBA00004123"/>
    </source>
</evidence>
<dbReference type="AlphaFoldDB" id="A0A0C3D624"/>
<dbReference type="CDD" id="cd00067">
    <property type="entry name" value="GAL4"/>
    <property type="match status" value="1"/>
</dbReference>
<proteinExistence type="predicted"/>
<dbReference type="Proteomes" id="UP000054321">
    <property type="component" value="Unassembled WGS sequence"/>
</dbReference>
<keyword evidence="2" id="KW-0479">Metal-binding</keyword>
<dbReference type="CDD" id="cd12148">
    <property type="entry name" value="fungal_TF_MHR"/>
    <property type="match status" value="1"/>
</dbReference>
<dbReference type="OrthoDB" id="3599517at2759"/>
<organism evidence="7 8">
    <name type="scientific">Oidiodendron maius (strain Zn)</name>
    <dbReference type="NCBI Taxonomy" id="913774"/>
    <lineage>
        <taxon>Eukaryota</taxon>
        <taxon>Fungi</taxon>
        <taxon>Dikarya</taxon>
        <taxon>Ascomycota</taxon>
        <taxon>Pezizomycotina</taxon>
        <taxon>Leotiomycetes</taxon>
        <taxon>Leotiomycetes incertae sedis</taxon>
        <taxon>Myxotrichaceae</taxon>
        <taxon>Oidiodendron</taxon>
    </lineage>
</organism>
<gene>
    <name evidence="7" type="ORF">OIDMADRAFT_21721</name>
</gene>
<dbReference type="GO" id="GO:0005634">
    <property type="term" value="C:nucleus"/>
    <property type="evidence" value="ECO:0007669"/>
    <property type="project" value="UniProtKB-SubCell"/>
</dbReference>
<dbReference type="GO" id="GO:0000981">
    <property type="term" value="F:DNA-binding transcription factor activity, RNA polymerase II-specific"/>
    <property type="evidence" value="ECO:0007669"/>
    <property type="project" value="InterPro"/>
</dbReference>
<evidence type="ECO:0000313" key="8">
    <source>
        <dbReference type="Proteomes" id="UP000054321"/>
    </source>
</evidence>
<dbReference type="Pfam" id="PF04082">
    <property type="entry name" value="Fungal_trans"/>
    <property type="match status" value="1"/>
</dbReference>
<dbReference type="HOGENOM" id="CLU_374716_0_0_1"/>
<sequence>MVESVLVRVVTGENPNNRLQYPIRDPSMNETFCSRLTTEFVRRKKRCDGQKPQCYLCIQSGTVCIYPRLSLKPGPKKGTKPGGQCVKGSGALEARGAIITPTNTSNAMEWDMTGEERWALSSSSLEQSPALWRMTSSISPSLSAVRSFQPESVLPSRELIYHLVDLFFDFVQPQFRLLHRPSFVSWVHSESFLSCKNSTLVLTAMFALSAKYSDDPRVDVFDASLCPNSDCDKSRRGFCYKGRKRWERGTGFINRARQHINTEISMIEQIEITSGRVTKPPISLIQACALLSFAELGAGLNNRAYSLISTCVRMTYDYGLHEIDLKNSGEPIETRAGLISKTPWIQKEELRRAWWCIWDLETFASTAKLRPPMMNSRRCKTKLPCDDKDWFEGRECSSDFLPVNLHSLRTFLDVLPNTSVLSRRILACHLGAALIDLVDVHNVADSNESILIIEDCASVWKHTIPGELRPESQPLQILEQPNILSDILPMHINMEHISVIMGKVRMFSGATPTTIFNYCQDISKERSNISRNEGNAVNSSSGAQAFFDALRASDAICAIVRDWPTDSIVRTCPFIVYALWLPACVQLLVKSFAESAWELAEKATLSLRILTMTMEQFAEHWGLGRLVLASFRRYERILANGDRLDEESISEDHLCAGRVISFPPHINGSFMKELSSLCTTNQPADWPCEGELLPQLDLGSESMQLPHACDPLPWSLEFPEYQSDRSGWLEADLSGFDFTTI</sequence>
<protein>
    <recommendedName>
        <fullName evidence="6">Xylanolytic transcriptional activator regulatory domain-containing protein</fullName>
    </recommendedName>
</protein>
<dbReference type="GO" id="GO:0008270">
    <property type="term" value="F:zinc ion binding"/>
    <property type="evidence" value="ECO:0007669"/>
    <property type="project" value="InterPro"/>
</dbReference>
<evidence type="ECO:0000256" key="5">
    <source>
        <dbReference type="ARBA" id="ARBA00023242"/>
    </source>
</evidence>
<dbReference type="InParanoid" id="A0A0C3D624"/>
<comment type="subcellular location">
    <subcellularLocation>
        <location evidence="1">Nucleus</location>
    </subcellularLocation>
</comment>
<accession>A0A0C3D624</accession>
<dbReference type="PANTHER" id="PTHR47338">
    <property type="entry name" value="ZN(II)2CYS6 TRANSCRIPTION FACTOR (EUROFUNG)-RELATED"/>
    <property type="match status" value="1"/>
</dbReference>
<dbReference type="Pfam" id="PF00172">
    <property type="entry name" value="Zn_clus"/>
    <property type="match status" value="1"/>
</dbReference>
<keyword evidence="3" id="KW-0805">Transcription regulation</keyword>
<reference evidence="8" key="2">
    <citation type="submission" date="2015-01" db="EMBL/GenBank/DDBJ databases">
        <title>Evolutionary Origins and Diversification of the Mycorrhizal Mutualists.</title>
        <authorList>
            <consortium name="DOE Joint Genome Institute"/>
            <consortium name="Mycorrhizal Genomics Consortium"/>
            <person name="Kohler A."/>
            <person name="Kuo A."/>
            <person name="Nagy L.G."/>
            <person name="Floudas D."/>
            <person name="Copeland A."/>
            <person name="Barry K.W."/>
            <person name="Cichocki N."/>
            <person name="Veneault-Fourrey C."/>
            <person name="LaButti K."/>
            <person name="Lindquist E.A."/>
            <person name="Lipzen A."/>
            <person name="Lundell T."/>
            <person name="Morin E."/>
            <person name="Murat C."/>
            <person name="Riley R."/>
            <person name="Ohm R."/>
            <person name="Sun H."/>
            <person name="Tunlid A."/>
            <person name="Henrissat B."/>
            <person name="Grigoriev I.V."/>
            <person name="Hibbett D.S."/>
            <person name="Martin F."/>
        </authorList>
    </citation>
    <scope>NUCLEOTIDE SEQUENCE [LARGE SCALE GENOMIC DNA]</scope>
    <source>
        <strain evidence="8">Zn</strain>
    </source>
</reference>
<dbReference type="SUPFAM" id="SSF57701">
    <property type="entry name" value="Zn2/Cys6 DNA-binding domain"/>
    <property type="match status" value="1"/>
</dbReference>
<dbReference type="InterPro" id="IPR007219">
    <property type="entry name" value="XnlR_reg_dom"/>
</dbReference>
<keyword evidence="4" id="KW-0804">Transcription</keyword>
<evidence type="ECO:0000256" key="2">
    <source>
        <dbReference type="ARBA" id="ARBA00022723"/>
    </source>
</evidence>
<reference evidence="7 8" key="1">
    <citation type="submission" date="2014-04" db="EMBL/GenBank/DDBJ databases">
        <authorList>
            <consortium name="DOE Joint Genome Institute"/>
            <person name="Kuo A."/>
            <person name="Martino E."/>
            <person name="Perotto S."/>
            <person name="Kohler A."/>
            <person name="Nagy L.G."/>
            <person name="Floudas D."/>
            <person name="Copeland A."/>
            <person name="Barry K.W."/>
            <person name="Cichocki N."/>
            <person name="Veneault-Fourrey C."/>
            <person name="LaButti K."/>
            <person name="Lindquist E.A."/>
            <person name="Lipzen A."/>
            <person name="Lundell T."/>
            <person name="Morin E."/>
            <person name="Murat C."/>
            <person name="Sun H."/>
            <person name="Tunlid A."/>
            <person name="Henrissat B."/>
            <person name="Grigoriev I.V."/>
            <person name="Hibbett D.S."/>
            <person name="Martin F."/>
            <person name="Nordberg H.P."/>
            <person name="Cantor M.N."/>
            <person name="Hua S.X."/>
        </authorList>
    </citation>
    <scope>NUCLEOTIDE SEQUENCE [LARGE SCALE GENOMIC DNA]</scope>
    <source>
        <strain evidence="7 8">Zn</strain>
    </source>
</reference>
<evidence type="ECO:0000313" key="7">
    <source>
        <dbReference type="EMBL" id="KIN06764.1"/>
    </source>
</evidence>
<dbReference type="InterPro" id="IPR001138">
    <property type="entry name" value="Zn2Cys6_DnaBD"/>
</dbReference>
<dbReference type="Gene3D" id="4.10.240.10">
    <property type="entry name" value="Zn(2)-C6 fungal-type DNA-binding domain"/>
    <property type="match status" value="1"/>
</dbReference>
<evidence type="ECO:0000259" key="6">
    <source>
        <dbReference type="SMART" id="SM00906"/>
    </source>
</evidence>